<proteinExistence type="predicted"/>
<name>A0A415UGN3_9FIRM</name>
<evidence type="ECO:0000313" key="2">
    <source>
        <dbReference type="Proteomes" id="UP000283700"/>
    </source>
</evidence>
<sequence>MKAPTEKQENCRYSFLYQGENMDQVYCKLKNDKETHYVTPEQCENCEQFKHRYIQYPLTIDGIEVKPIKSRGTCIGRPVRVMPCAEEYEGKTFLGLYLGELPWYIHVSHNEKDNKLYIDTANNPAIYVFELQKIIYGCESYWNIIKDPRQFDDITDEMIKSQWYVQLLKAGLEEKE</sequence>
<dbReference type="EMBL" id="QRQO01000003">
    <property type="protein sequence ID" value="RHN17154.1"/>
    <property type="molecule type" value="Genomic_DNA"/>
</dbReference>
<protein>
    <submittedName>
        <fullName evidence="1">Uncharacterized protein</fullName>
    </submittedName>
</protein>
<organism evidence="1 2">
    <name type="scientific">Anaerobutyricum hallii</name>
    <dbReference type="NCBI Taxonomy" id="39488"/>
    <lineage>
        <taxon>Bacteria</taxon>
        <taxon>Bacillati</taxon>
        <taxon>Bacillota</taxon>
        <taxon>Clostridia</taxon>
        <taxon>Lachnospirales</taxon>
        <taxon>Lachnospiraceae</taxon>
        <taxon>Anaerobutyricum</taxon>
    </lineage>
</organism>
<dbReference type="Proteomes" id="UP000283700">
    <property type="component" value="Unassembled WGS sequence"/>
</dbReference>
<dbReference type="AlphaFoldDB" id="A0A415UGN3"/>
<comment type="caution">
    <text evidence="1">The sequence shown here is derived from an EMBL/GenBank/DDBJ whole genome shotgun (WGS) entry which is preliminary data.</text>
</comment>
<reference evidence="1 2" key="1">
    <citation type="submission" date="2018-08" db="EMBL/GenBank/DDBJ databases">
        <title>A genome reference for cultivated species of the human gut microbiota.</title>
        <authorList>
            <person name="Zou Y."/>
            <person name="Xue W."/>
            <person name="Luo G."/>
        </authorList>
    </citation>
    <scope>NUCLEOTIDE SEQUENCE [LARGE SCALE GENOMIC DNA]</scope>
    <source>
        <strain evidence="1 2">AF31-17AC</strain>
    </source>
</reference>
<accession>A0A415UGN3</accession>
<gene>
    <name evidence="1" type="ORF">DWZ29_01470</name>
</gene>
<evidence type="ECO:0000313" key="1">
    <source>
        <dbReference type="EMBL" id="RHN17154.1"/>
    </source>
</evidence>
<dbReference type="RefSeq" id="WP_118485498.1">
    <property type="nucleotide sequence ID" value="NZ_DBGCSG010000111.1"/>
</dbReference>